<sequence length="99" mass="11302">MENEYFTAEERSAVLQSLKNLADVKVLVVDRDDSIPKGTLARKVDLSDREAFFAKAKLWRIIETIIVELFLKKLIAKELFFKDSDGTYYTVMPSVVGRG</sequence>
<evidence type="ECO:0000313" key="1">
    <source>
        <dbReference type="EMBL" id="QJA95996.1"/>
    </source>
</evidence>
<protein>
    <submittedName>
        <fullName evidence="1">Uncharacterized protein</fullName>
    </submittedName>
</protein>
<gene>
    <name evidence="1" type="ORF">MM415B05014_0006</name>
</gene>
<organism evidence="1">
    <name type="scientific">viral metagenome</name>
    <dbReference type="NCBI Taxonomy" id="1070528"/>
    <lineage>
        <taxon>unclassified sequences</taxon>
        <taxon>metagenomes</taxon>
        <taxon>organismal metagenomes</taxon>
    </lineage>
</organism>
<reference evidence="1" key="1">
    <citation type="submission" date="2020-03" db="EMBL/GenBank/DDBJ databases">
        <title>The deep terrestrial virosphere.</title>
        <authorList>
            <person name="Holmfeldt K."/>
            <person name="Nilsson E."/>
            <person name="Simone D."/>
            <person name="Lopez-Fernandez M."/>
            <person name="Wu X."/>
            <person name="de Brujin I."/>
            <person name="Lundin D."/>
            <person name="Andersson A."/>
            <person name="Bertilsson S."/>
            <person name="Dopson M."/>
        </authorList>
    </citation>
    <scope>NUCLEOTIDE SEQUENCE</scope>
    <source>
        <strain evidence="1">MM415B05014</strain>
    </source>
</reference>
<dbReference type="AlphaFoldDB" id="A0A6M3LKZ4"/>
<dbReference type="EMBL" id="MT143361">
    <property type="protein sequence ID" value="QJA95996.1"/>
    <property type="molecule type" value="Genomic_DNA"/>
</dbReference>
<accession>A0A6M3LKZ4</accession>
<proteinExistence type="predicted"/>
<name>A0A6M3LKZ4_9ZZZZ</name>